<sequence>MAARRALTQEHPVTTHPQPTATTASTATGTAAIGTAGCTGAAAGRGADLLVDALVAGGVTTLFGVPGDTGVVFYDALHQRADALRHVLARDERHAAAMADAYARAGNRVGVVEVSSGGGTTYAVGGLGEAYAAGVPVLLITSDIHSASRDTGALTEIDQTALFSAVTKWTRRAERAADLRPYIDPYDPQTWRSPADAMARRFYHWAPSA</sequence>
<dbReference type="GO" id="GO:0030976">
    <property type="term" value="F:thiamine pyrophosphate binding"/>
    <property type="evidence" value="ECO:0007669"/>
    <property type="project" value="InterPro"/>
</dbReference>
<dbReference type="GO" id="GO:0005948">
    <property type="term" value="C:acetolactate synthase complex"/>
    <property type="evidence" value="ECO:0007669"/>
    <property type="project" value="TreeGrafter"/>
</dbReference>
<dbReference type="OrthoDB" id="3203527at2"/>
<evidence type="ECO:0000256" key="2">
    <source>
        <dbReference type="SAM" id="MobiDB-lite"/>
    </source>
</evidence>
<feature type="region of interest" description="Disordered" evidence="2">
    <location>
        <begin position="1"/>
        <end position="25"/>
    </location>
</feature>
<dbReference type="GO" id="GO:0009099">
    <property type="term" value="P:L-valine biosynthetic process"/>
    <property type="evidence" value="ECO:0007669"/>
    <property type="project" value="TreeGrafter"/>
</dbReference>
<proteinExistence type="inferred from homology"/>
<name>A0A4R4TBH6_9ACTN</name>
<feature type="domain" description="Thiamine pyrophosphate enzyme N-terminal TPP-binding" evidence="3">
    <location>
        <begin position="45"/>
        <end position="162"/>
    </location>
</feature>
<evidence type="ECO:0000313" key="5">
    <source>
        <dbReference type="Proteomes" id="UP000295345"/>
    </source>
</evidence>
<comment type="caution">
    <text evidence="4">The sequence shown here is derived from an EMBL/GenBank/DDBJ whole genome shotgun (WGS) entry which is preliminary data.</text>
</comment>
<dbReference type="InterPro" id="IPR045229">
    <property type="entry name" value="TPP_enz"/>
</dbReference>
<dbReference type="EMBL" id="SMKI01000141">
    <property type="protein sequence ID" value="TDC74580.1"/>
    <property type="molecule type" value="Genomic_DNA"/>
</dbReference>
<dbReference type="GO" id="GO:0030639">
    <property type="term" value="P:polyketide biosynthetic process"/>
    <property type="evidence" value="ECO:0007669"/>
    <property type="project" value="InterPro"/>
</dbReference>
<dbReference type="Pfam" id="PF04673">
    <property type="entry name" value="Cyclase_polyket"/>
    <property type="match status" value="1"/>
</dbReference>
<dbReference type="GO" id="GO:0050660">
    <property type="term" value="F:flavin adenine dinucleotide binding"/>
    <property type="evidence" value="ECO:0007669"/>
    <property type="project" value="TreeGrafter"/>
</dbReference>
<dbReference type="InterPro" id="IPR012001">
    <property type="entry name" value="Thiamin_PyroP_enz_TPP-bd_dom"/>
</dbReference>
<dbReference type="AlphaFoldDB" id="A0A4R4TBH6"/>
<dbReference type="PANTHER" id="PTHR18968:SF13">
    <property type="entry name" value="ACETOLACTATE SYNTHASE CATALYTIC SUBUNIT, MITOCHONDRIAL"/>
    <property type="match status" value="1"/>
</dbReference>
<dbReference type="InterPro" id="IPR006765">
    <property type="entry name" value="Polyketide_synth_cyclase"/>
</dbReference>
<evidence type="ECO:0000256" key="1">
    <source>
        <dbReference type="ARBA" id="ARBA00007812"/>
    </source>
</evidence>
<dbReference type="Gene3D" id="3.40.50.970">
    <property type="match status" value="1"/>
</dbReference>
<evidence type="ECO:0000259" key="3">
    <source>
        <dbReference type="Pfam" id="PF02776"/>
    </source>
</evidence>
<evidence type="ECO:0000313" key="4">
    <source>
        <dbReference type="EMBL" id="TDC74580.1"/>
    </source>
</evidence>
<reference evidence="4 5" key="1">
    <citation type="submission" date="2019-03" db="EMBL/GenBank/DDBJ databases">
        <title>Draft genome sequences of novel Actinobacteria.</title>
        <authorList>
            <person name="Sahin N."/>
            <person name="Ay H."/>
            <person name="Saygin H."/>
        </authorList>
    </citation>
    <scope>NUCLEOTIDE SEQUENCE [LARGE SCALE GENOMIC DNA]</scope>
    <source>
        <strain evidence="4 5">DSM 41900</strain>
    </source>
</reference>
<dbReference type="Proteomes" id="UP000295345">
    <property type="component" value="Unassembled WGS sequence"/>
</dbReference>
<dbReference type="CDD" id="cd07035">
    <property type="entry name" value="TPP_PYR_POX_like"/>
    <property type="match status" value="1"/>
</dbReference>
<comment type="similarity">
    <text evidence="1">Belongs to the TPP enzyme family.</text>
</comment>
<accession>A0A4R4TBH6</accession>
<protein>
    <submittedName>
        <fullName evidence="4">TcmI family type II polyketide cyclase</fullName>
    </submittedName>
</protein>
<dbReference type="GO" id="GO:0000287">
    <property type="term" value="F:magnesium ion binding"/>
    <property type="evidence" value="ECO:0007669"/>
    <property type="project" value="UniProtKB-ARBA"/>
</dbReference>
<dbReference type="Pfam" id="PF02776">
    <property type="entry name" value="TPP_enzyme_N"/>
    <property type="match status" value="1"/>
</dbReference>
<dbReference type="InterPro" id="IPR029061">
    <property type="entry name" value="THDP-binding"/>
</dbReference>
<dbReference type="PANTHER" id="PTHR18968">
    <property type="entry name" value="THIAMINE PYROPHOSPHATE ENZYMES"/>
    <property type="match status" value="1"/>
</dbReference>
<keyword evidence="5" id="KW-1185">Reference proteome</keyword>
<dbReference type="GO" id="GO:0003984">
    <property type="term" value="F:acetolactate synthase activity"/>
    <property type="evidence" value="ECO:0007669"/>
    <property type="project" value="TreeGrafter"/>
</dbReference>
<dbReference type="SUPFAM" id="SSF52518">
    <property type="entry name" value="Thiamin diphosphate-binding fold (THDP-binding)"/>
    <property type="match status" value="1"/>
</dbReference>
<gene>
    <name evidence="4" type="ORF">E1283_15205</name>
</gene>
<organism evidence="4 5">
    <name type="scientific">Streptomyces hainanensis</name>
    <dbReference type="NCBI Taxonomy" id="402648"/>
    <lineage>
        <taxon>Bacteria</taxon>
        <taxon>Bacillati</taxon>
        <taxon>Actinomycetota</taxon>
        <taxon>Actinomycetes</taxon>
        <taxon>Kitasatosporales</taxon>
        <taxon>Streptomycetaceae</taxon>
        <taxon>Streptomyces</taxon>
    </lineage>
</organism>
<dbReference type="GO" id="GO:0009097">
    <property type="term" value="P:isoleucine biosynthetic process"/>
    <property type="evidence" value="ECO:0007669"/>
    <property type="project" value="TreeGrafter"/>
</dbReference>